<feature type="region of interest" description="Disordered" evidence="1">
    <location>
        <begin position="1"/>
        <end position="25"/>
    </location>
</feature>
<protein>
    <submittedName>
        <fullName evidence="2">Uncharacterized protein</fullName>
    </submittedName>
</protein>
<dbReference type="EMBL" id="JBHSWB010000001">
    <property type="protein sequence ID" value="MFC6661013.1"/>
    <property type="molecule type" value="Genomic_DNA"/>
</dbReference>
<keyword evidence="3" id="KW-1185">Reference proteome</keyword>
<name>A0ABW1ZKM1_9DEIO</name>
<reference evidence="3" key="1">
    <citation type="journal article" date="2019" name="Int. J. Syst. Evol. Microbiol.">
        <title>The Global Catalogue of Microorganisms (GCM) 10K type strain sequencing project: providing services to taxonomists for standard genome sequencing and annotation.</title>
        <authorList>
            <consortium name="The Broad Institute Genomics Platform"/>
            <consortium name="The Broad Institute Genome Sequencing Center for Infectious Disease"/>
            <person name="Wu L."/>
            <person name="Ma J."/>
        </authorList>
    </citation>
    <scope>NUCLEOTIDE SEQUENCE [LARGE SCALE GENOMIC DNA]</scope>
    <source>
        <strain evidence="3">CCUG 63830</strain>
    </source>
</reference>
<accession>A0ABW1ZKM1</accession>
<dbReference type="RefSeq" id="WP_380056311.1">
    <property type="nucleotide sequence ID" value="NZ_JBHSWB010000001.1"/>
</dbReference>
<sequence length="63" mass="6623">MKVKPAPRRPAPPKGSSPAEPHTPSTLRLFYALKVPATLAPPCRRPRASCAATGAPCPPSSFM</sequence>
<comment type="caution">
    <text evidence="2">The sequence shown here is derived from an EMBL/GenBank/DDBJ whole genome shotgun (WGS) entry which is preliminary data.</text>
</comment>
<organism evidence="2 3">
    <name type="scientific">Deinococcus multiflagellatus</name>
    <dbReference type="NCBI Taxonomy" id="1656887"/>
    <lineage>
        <taxon>Bacteria</taxon>
        <taxon>Thermotogati</taxon>
        <taxon>Deinococcota</taxon>
        <taxon>Deinococci</taxon>
        <taxon>Deinococcales</taxon>
        <taxon>Deinococcaceae</taxon>
        <taxon>Deinococcus</taxon>
    </lineage>
</organism>
<evidence type="ECO:0000313" key="3">
    <source>
        <dbReference type="Proteomes" id="UP001596317"/>
    </source>
</evidence>
<feature type="region of interest" description="Disordered" evidence="1">
    <location>
        <begin position="44"/>
        <end position="63"/>
    </location>
</feature>
<evidence type="ECO:0000256" key="1">
    <source>
        <dbReference type="SAM" id="MobiDB-lite"/>
    </source>
</evidence>
<dbReference type="Proteomes" id="UP001596317">
    <property type="component" value="Unassembled WGS sequence"/>
</dbReference>
<gene>
    <name evidence="2" type="ORF">ACFP90_12170</name>
</gene>
<evidence type="ECO:0000313" key="2">
    <source>
        <dbReference type="EMBL" id="MFC6661013.1"/>
    </source>
</evidence>
<proteinExistence type="predicted"/>